<dbReference type="InterPro" id="IPR044974">
    <property type="entry name" value="Disease_R_plants"/>
</dbReference>
<proteinExistence type="predicted"/>
<keyword evidence="3" id="KW-0677">Repeat</keyword>
<dbReference type="EMBL" id="AUSU01004949">
    <property type="protein sequence ID" value="EPS64252.1"/>
    <property type="molecule type" value="Genomic_DNA"/>
</dbReference>
<keyword evidence="4" id="KW-0547">Nucleotide-binding</keyword>
<reference evidence="8 9" key="1">
    <citation type="journal article" date="2013" name="BMC Genomics">
        <title>The miniature genome of a carnivorous plant Genlisea aurea contains a low number of genes and short non-coding sequences.</title>
        <authorList>
            <person name="Leushkin E.V."/>
            <person name="Sutormin R.A."/>
            <person name="Nabieva E.R."/>
            <person name="Penin A.A."/>
            <person name="Kondrashov A.S."/>
            <person name="Logacheva M.D."/>
        </authorList>
    </citation>
    <scope>NUCLEOTIDE SEQUENCE [LARGE SCALE GENOMIC DNA]</scope>
</reference>
<evidence type="ECO:0000256" key="4">
    <source>
        <dbReference type="ARBA" id="ARBA00022741"/>
    </source>
</evidence>
<dbReference type="Gene3D" id="3.80.10.10">
    <property type="entry name" value="Ribonuclease Inhibitor"/>
    <property type="match status" value="1"/>
</dbReference>
<dbReference type="GO" id="GO:0005737">
    <property type="term" value="C:cytoplasm"/>
    <property type="evidence" value="ECO:0007669"/>
    <property type="project" value="UniProtKB-SubCell"/>
</dbReference>
<dbReference type="InterPro" id="IPR058922">
    <property type="entry name" value="WHD_DRP"/>
</dbReference>
<dbReference type="Pfam" id="PF23559">
    <property type="entry name" value="WHD_DRP"/>
    <property type="match status" value="1"/>
</dbReference>
<evidence type="ECO:0000256" key="2">
    <source>
        <dbReference type="ARBA" id="ARBA00022490"/>
    </source>
</evidence>
<accession>S8DWD3</accession>
<feature type="domain" description="Disease resistance R13L4/SHOC-2-like LRR" evidence="7">
    <location>
        <begin position="126"/>
        <end position="338"/>
    </location>
</feature>
<comment type="caution">
    <text evidence="8">The sequence shown here is derived from an EMBL/GenBank/DDBJ whole genome shotgun (WGS) entry which is preliminary data.</text>
</comment>
<feature type="non-terminal residue" evidence="8">
    <location>
        <position position="1"/>
    </location>
</feature>
<dbReference type="InterPro" id="IPR032675">
    <property type="entry name" value="LRR_dom_sf"/>
</dbReference>
<protein>
    <recommendedName>
        <fullName evidence="10">NB-ARC domain-containing protein</fullName>
    </recommendedName>
</protein>
<gene>
    <name evidence="8" type="ORF">M569_10529</name>
</gene>
<dbReference type="OrthoDB" id="913621at2759"/>
<keyword evidence="9" id="KW-1185">Reference proteome</keyword>
<evidence type="ECO:0000256" key="1">
    <source>
        <dbReference type="ARBA" id="ARBA00004496"/>
    </source>
</evidence>
<evidence type="ECO:0000259" key="6">
    <source>
        <dbReference type="Pfam" id="PF23559"/>
    </source>
</evidence>
<sequence length="340" mass="39971">VIRLWVAEGFLRAKPAKLAEEIAYGCLEDLTKRNLIMVSKKRYDGKITECRIHDLLRELCIRQAEEQKFIYHNKDGIFSEGISKARRISITSRVSSRSMNPGEFSLHTTFCFVEDYGFIDRLMSMHWKLLRVLDMKVVELTEFPLGLFQLYHLRYLAIRYEYKSGAGIPEDISNLENLETFMVDSYSFYPEVPFSFPRFWTMKNLRHAVINDVRLPDPRSQRFPLENLLTLSKLHNFRCSEEVVELIPNLKTIHVVYRLDWEDLHHYHLNNFARFRNLESFTVEFKFKNRIFSNPFVGCLVLPSSLRRLTIAGCYGCILWEGISAAIGSLPNLEYLKFKD</sequence>
<comment type="subcellular location">
    <subcellularLocation>
        <location evidence="1">Cytoplasm</location>
    </subcellularLocation>
</comment>
<dbReference type="InterPro" id="IPR055414">
    <property type="entry name" value="LRR_R13L4/SHOC2-like"/>
</dbReference>
<dbReference type="PANTHER" id="PTHR23155">
    <property type="entry name" value="DISEASE RESISTANCE PROTEIN RP"/>
    <property type="match status" value="1"/>
</dbReference>
<name>S8DWD3_9LAMI</name>
<evidence type="ECO:0000313" key="8">
    <source>
        <dbReference type="EMBL" id="EPS64252.1"/>
    </source>
</evidence>
<feature type="domain" description="Disease resistance protein winged helix" evidence="6">
    <location>
        <begin position="1"/>
        <end position="59"/>
    </location>
</feature>
<keyword evidence="2" id="KW-0963">Cytoplasm</keyword>
<keyword evidence="5" id="KW-0067">ATP-binding</keyword>
<dbReference type="SUPFAM" id="SSF52058">
    <property type="entry name" value="L domain-like"/>
    <property type="match status" value="1"/>
</dbReference>
<evidence type="ECO:0008006" key="10">
    <source>
        <dbReference type="Google" id="ProtNLM"/>
    </source>
</evidence>
<feature type="non-terminal residue" evidence="8">
    <location>
        <position position="340"/>
    </location>
</feature>
<dbReference type="GO" id="GO:0098542">
    <property type="term" value="P:defense response to other organism"/>
    <property type="evidence" value="ECO:0007669"/>
    <property type="project" value="TreeGrafter"/>
</dbReference>
<dbReference type="AlphaFoldDB" id="S8DWD3"/>
<organism evidence="8 9">
    <name type="scientific">Genlisea aurea</name>
    <dbReference type="NCBI Taxonomy" id="192259"/>
    <lineage>
        <taxon>Eukaryota</taxon>
        <taxon>Viridiplantae</taxon>
        <taxon>Streptophyta</taxon>
        <taxon>Embryophyta</taxon>
        <taxon>Tracheophyta</taxon>
        <taxon>Spermatophyta</taxon>
        <taxon>Magnoliopsida</taxon>
        <taxon>eudicotyledons</taxon>
        <taxon>Gunneridae</taxon>
        <taxon>Pentapetalae</taxon>
        <taxon>asterids</taxon>
        <taxon>lamiids</taxon>
        <taxon>Lamiales</taxon>
        <taxon>Lentibulariaceae</taxon>
        <taxon>Genlisea</taxon>
    </lineage>
</organism>
<evidence type="ECO:0000256" key="5">
    <source>
        <dbReference type="ARBA" id="ARBA00022840"/>
    </source>
</evidence>
<dbReference type="Pfam" id="PF23598">
    <property type="entry name" value="LRR_14"/>
    <property type="match status" value="1"/>
</dbReference>
<dbReference type="PANTHER" id="PTHR23155:SF1152">
    <property type="entry name" value="AAA+ ATPASE DOMAIN-CONTAINING PROTEIN"/>
    <property type="match status" value="1"/>
</dbReference>
<dbReference type="Proteomes" id="UP000015453">
    <property type="component" value="Unassembled WGS sequence"/>
</dbReference>
<evidence type="ECO:0000313" key="9">
    <source>
        <dbReference type="Proteomes" id="UP000015453"/>
    </source>
</evidence>
<evidence type="ECO:0000259" key="7">
    <source>
        <dbReference type="Pfam" id="PF23598"/>
    </source>
</evidence>
<evidence type="ECO:0000256" key="3">
    <source>
        <dbReference type="ARBA" id="ARBA00022737"/>
    </source>
</evidence>